<dbReference type="EMBL" id="JAQNDM010000002">
    <property type="protein sequence ID" value="MDC0711561.1"/>
    <property type="molecule type" value="Genomic_DNA"/>
</dbReference>
<gene>
    <name evidence="6" type="ORF">POL68_24030</name>
</gene>
<sequence>MAWNDAVHFDPGELPPGTRVGPWEIRDWRGQGSYGTVYRAVRRGNSDASGVALKLAAHPGDERFAREAALLCKLRHPSVPRLFDQGQWRNAAGRVYPYLVMEWVEGVSLYDWAARHAPTSRQVFQVLAQVAGALAQTAAVGAVHRDVKGDNILVQAAEGHAFLMDYGAGYYSGAERLTPPLFPPATPRYRSPEAWAFAQRAGLDATHPYEAQPADDVFALGVSAYRLVTDAYPPSTEPWDKASRAWHLEGAGPRSPRELNPRVDPQLSALILRMLSPVPEHRGTALELAELLEEASRQAGPEADQSLFAEAPHPPPAWHSEILAMVPGFDRPEFQMPGERERAERPVQSWNSWWLAVALGGPLALGIGWALQAWPPRMEPSVADPEGWDGGSVATGDTALMASPAAAAVPSGREGITLELPHQPFPGQERPDGTGRCPRKTQIAINNGCWVKLDIPREACEDGYMHKGGCYMPAFRPALAPTSHPATSPPEP</sequence>
<keyword evidence="3 6" id="KW-0418">Kinase</keyword>
<dbReference type="SUPFAM" id="SSF56112">
    <property type="entry name" value="Protein kinase-like (PK-like)"/>
    <property type="match status" value="1"/>
</dbReference>
<dbReference type="PROSITE" id="PS50011">
    <property type="entry name" value="PROTEIN_KINASE_DOM"/>
    <property type="match status" value="1"/>
</dbReference>
<keyword evidence="1" id="KW-0808">Transferase</keyword>
<dbReference type="InterPro" id="IPR000719">
    <property type="entry name" value="Prot_kinase_dom"/>
</dbReference>
<dbReference type="CDD" id="cd14014">
    <property type="entry name" value="STKc_PknB_like"/>
    <property type="match status" value="1"/>
</dbReference>
<dbReference type="GO" id="GO:0016301">
    <property type="term" value="F:kinase activity"/>
    <property type="evidence" value="ECO:0007669"/>
    <property type="project" value="UniProtKB-KW"/>
</dbReference>
<keyword evidence="2" id="KW-0547">Nucleotide-binding</keyword>
<evidence type="ECO:0000256" key="2">
    <source>
        <dbReference type="ARBA" id="ARBA00022741"/>
    </source>
</evidence>
<comment type="caution">
    <text evidence="6">The sequence shown here is derived from an EMBL/GenBank/DDBJ whole genome shotgun (WGS) entry which is preliminary data.</text>
</comment>
<evidence type="ECO:0000313" key="7">
    <source>
        <dbReference type="Proteomes" id="UP001221838"/>
    </source>
</evidence>
<evidence type="ECO:0000256" key="3">
    <source>
        <dbReference type="ARBA" id="ARBA00022777"/>
    </source>
</evidence>
<name>A0ABT5DDH8_9BACT</name>
<keyword evidence="7" id="KW-1185">Reference proteome</keyword>
<feature type="domain" description="Protein kinase" evidence="5">
    <location>
        <begin position="23"/>
        <end position="308"/>
    </location>
</feature>
<evidence type="ECO:0000259" key="5">
    <source>
        <dbReference type="PROSITE" id="PS50011"/>
    </source>
</evidence>
<evidence type="ECO:0000313" key="6">
    <source>
        <dbReference type="EMBL" id="MDC0711561.1"/>
    </source>
</evidence>
<proteinExistence type="predicted"/>
<evidence type="ECO:0000256" key="1">
    <source>
        <dbReference type="ARBA" id="ARBA00022679"/>
    </source>
</evidence>
<dbReference type="PANTHER" id="PTHR43289:SF6">
    <property type="entry name" value="SERINE_THREONINE-PROTEIN KINASE NEKL-3"/>
    <property type="match status" value="1"/>
</dbReference>
<organism evidence="6 7">
    <name type="scientific">Stigmatella ashevillensis</name>
    <dbReference type="NCBI Taxonomy" id="2995309"/>
    <lineage>
        <taxon>Bacteria</taxon>
        <taxon>Pseudomonadati</taxon>
        <taxon>Myxococcota</taxon>
        <taxon>Myxococcia</taxon>
        <taxon>Myxococcales</taxon>
        <taxon>Cystobacterineae</taxon>
        <taxon>Archangiaceae</taxon>
        <taxon>Stigmatella</taxon>
    </lineage>
</organism>
<dbReference type="SMART" id="SM00220">
    <property type="entry name" value="S_TKc"/>
    <property type="match status" value="1"/>
</dbReference>
<dbReference type="Pfam" id="PF00069">
    <property type="entry name" value="Pkinase"/>
    <property type="match status" value="1"/>
</dbReference>
<dbReference type="InterPro" id="IPR011009">
    <property type="entry name" value="Kinase-like_dom_sf"/>
</dbReference>
<reference evidence="6 7" key="1">
    <citation type="submission" date="2022-11" db="EMBL/GenBank/DDBJ databases">
        <title>Minimal conservation of predation-associated metabolite biosynthetic gene clusters underscores biosynthetic potential of Myxococcota including descriptions for ten novel species: Archangium lansinium sp. nov., Myxococcus landrumus sp. nov., Nannocystis bai.</title>
        <authorList>
            <person name="Ahearne A."/>
            <person name="Stevens C."/>
            <person name="Dowd S."/>
        </authorList>
    </citation>
    <scope>NUCLEOTIDE SEQUENCE [LARGE SCALE GENOMIC DNA]</scope>
    <source>
        <strain evidence="6 7">NCWAL01</strain>
    </source>
</reference>
<dbReference type="Proteomes" id="UP001221838">
    <property type="component" value="Unassembled WGS sequence"/>
</dbReference>
<dbReference type="RefSeq" id="WP_272141533.1">
    <property type="nucleotide sequence ID" value="NZ_JAQNDM010000002.1"/>
</dbReference>
<dbReference type="PANTHER" id="PTHR43289">
    <property type="entry name" value="MITOGEN-ACTIVATED PROTEIN KINASE KINASE KINASE 20-RELATED"/>
    <property type="match status" value="1"/>
</dbReference>
<dbReference type="Gene3D" id="3.30.200.20">
    <property type="entry name" value="Phosphorylase Kinase, domain 1"/>
    <property type="match status" value="1"/>
</dbReference>
<evidence type="ECO:0000256" key="4">
    <source>
        <dbReference type="ARBA" id="ARBA00022840"/>
    </source>
</evidence>
<keyword evidence="4" id="KW-0067">ATP-binding</keyword>
<protein>
    <submittedName>
        <fullName evidence="6">Serine/threonine-protein kinase</fullName>
    </submittedName>
</protein>
<accession>A0ABT5DDH8</accession>
<dbReference type="Gene3D" id="1.10.510.10">
    <property type="entry name" value="Transferase(Phosphotransferase) domain 1"/>
    <property type="match status" value="1"/>
</dbReference>